<organism evidence="2 3">
    <name type="scientific">Medicago truncatula</name>
    <name type="common">Barrel medic</name>
    <name type="synonym">Medicago tribuloides</name>
    <dbReference type="NCBI Taxonomy" id="3880"/>
    <lineage>
        <taxon>Eukaryota</taxon>
        <taxon>Viridiplantae</taxon>
        <taxon>Streptophyta</taxon>
        <taxon>Embryophyta</taxon>
        <taxon>Tracheophyta</taxon>
        <taxon>Spermatophyta</taxon>
        <taxon>Magnoliopsida</taxon>
        <taxon>eudicotyledons</taxon>
        <taxon>Gunneridae</taxon>
        <taxon>Pentapetalae</taxon>
        <taxon>rosids</taxon>
        <taxon>fabids</taxon>
        <taxon>Fabales</taxon>
        <taxon>Fabaceae</taxon>
        <taxon>Papilionoideae</taxon>
        <taxon>50 kb inversion clade</taxon>
        <taxon>NPAAA clade</taxon>
        <taxon>Hologalegina</taxon>
        <taxon>IRL clade</taxon>
        <taxon>Trifolieae</taxon>
        <taxon>Medicago</taxon>
    </lineage>
</organism>
<proteinExistence type="predicted"/>
<gene>
    <name evidence="2" type="ORF">MtrunA17_Chr3g0101451</name>
</gene>
<evidence type="ECO:0008006" key="4">
    <source>
        <dbReference type="Google" id="ProtNLM"/>
    </source>
</evidence>
<evidence type="ECO:0000313" key="3">
    <source>
        <dbReference type="Proteomes" id="UP000265566"/>
    </source>
</evidence>
<sequence>MFRLLIIVLFFVVVGKSIRREALELWQKNVAFEININTTFPFSNYHSYVSHSLHHSLSCAHRTQLSL</sequence>
<evidence type="ECO:0000256" key="1">
    <source>
        <dbReference type="SAM" id="SignalP"/>
    </source>
</evidence>
<comment type="caution">
    <text evidence="2">The sequence shown here is derived from an EMBL/GenBank/DDBJ whole genome shotgun (WGS) entry which is preliminary data.</text>
</comment>
<reference evidence="3" key="1">
    <citation type="journal article" date="2018" name="Nat. Plants">
        <title>Whole-genome landscape of Medicago truncatula symbiotic genes.</title>
        <authorList>
            <person name="Pecrix Y."/>
            <person name="Staton S.E."/>
            <person name="Sallet E."/>
            <person name="Lelandais-Briere C."/>
            <person name="Moreau S."/>
            <person name="Carrere S."/>
            <person name="Blein T."/>
            <person name="Jardinaud M.F."/>
            <person name="Latrasse D."/>
            <person name="Zouine M."/>
            <person name="Zahm M."/>
            <person name="Kreplak J."/>
            <person name="Mayjonade B."/>
            <person name="Satge C."/>
            <person name="Perez M."/>
            <person name="Cauet S."/>
            <person name="Marande W."/>
            <person name="Chantry-Darmon C."/>
            <person name="Lopez-Roques C."/>
            <person name="Bouchez O."/>
            <person name="Berard A."/>
            <person name="Debelle F."/>
            <person name="Munos S."/>
            <person name="Bendahmane A."/>
            <person name="Berges H."/>
            <person name="Niebel A."/>
            <person name="Buitink J."/>
            <person name="Frugier F."/>
            <person name="Benhamed M."/>
            <person name="Crespi M."/>
            <person name="Gouzy J."/>
            <person name="Gamas P."/>
        </authorList>
    </citation>
    <scope>NUCLEOTIDE SEQUENCE [LARGE SCALE GENOMIC DNA]</scope>
    <source>
        <strain evidence="3">cv. Jemalong A17</strain>
    </source>
</reference>
<name>A0A396ISG8_MEDTR</name>
<keyword evidence="1" id="KW-0732">Signal</keyword>
<dbReference type="Gramene" id="rna15494">
    <property type="protein sequence ID" value="RHN67314.1"/>
    <property type="gene ID" value="gene15494"/>
</dbReference>
<feature type="chain" id="PRO_5017342317" description="Transmembrane protein" evidence="1">
    <location>
        <begin position="18"/>
        <end position="67"/>
    </location>
</feature>
<evidence type="ECO:0000313" key="2">
    <source>
        <dbReference type="EMBL" id="RHN67314.1"/>
    </source>
</evidence>
<dbReference type="Proteomes" id="UP000265566">
    <property type="component" value="Chromosome 3"/>
</dbReference>
<accession>A0A396ISG8</accession>
<dbReference type="EMBL" id="PSQE01000003">
    <property type="protein sequence ID" value="RHN67314.1"/>
    <property type="molecule type" value="Genomic_DNA"/>
</dbReference>
<dbReference type="AlphaFoldDB" id="A0A396ISG8"/>
<protein>
    <recommendedName>
        <fullName evidence="4">Transmembrane protein</fullName>
    </recommendedName>
</protein>
<feature type="signal peptide" evidence="1">
    <location>
        <begin position="1"/>
        <end position="17"/>
    </location>
</feature>